<evidence type="ECO:0000313" key="3">
    <source>
        <dbReference type="EMBL" id="ESP01025.1"/>
    </source>
</evidence>
<feature type="chain" id="PRO_5004718520" description="FAS1 domain-containing protein" evidence="1">
    <location>
        <begin position="19"/>
        <end position="342"/>
    </location>
</feature>
<dbReference type="EMBL" id="KB200576">
    <property type="protein sequence ID" value="ESP01025.1"/>
    <property type="molecule type" value="Genomic_DNA"/>
</dbReference>
<gene>
    <name evidence="3" type="ORF">LOTGIDRAFT_200505</name>
</gene>
<dbReference type="InterPro" id="IPR050904">
    <property type="entry name" value="Adhesion/Biosynth-related"/>
</dbReference>
<dbReference type="Proteomes" id="UP000030746">
    <property type="component" value="Unassembled WGS sequence"/>
</dbReference>
<organism evidence="3 4">
    <name type="scientific">Lottia gigantea</name>
    <name type="common">Giant owl limpet</name>
    <dbReference type="NCBI Taxonomy" id="225164"/>
    <lineage>
        <taxon>Eukaryota</taxon>
        <taxon>Metazoa</taxon>
        <taxon>Spiralia</taxon>
        <taxon>Lophotrochozoa</taxon>
        <taxon>Mollusca</taxon>
        <taxon>Gastropoda</taxon>
        <taxon>Patellogastropoda</taxon>
        <taxon>Lottioidea</taxon>
        <taxon>Lottiidae</taxon>
        <taxon>Lottia</taxon>
    </lineage>
</organism>
<dbReference type="Gene3D" id="2.30.180.10">
    <property type="entry name" value="FAS1 domain"/>
    <property type="match status" value="2"/>
</dbReference>
<feature type="domain" description="FAS1" evidence="2">
    <location>
        <begin position="36"/>
        <end position="167"/>
    </location>
</feature>
<dbReference type="GO" id="GO:0050839">
    <property type="term" value="F:cell adhesion molecule binding"/>
    <property type="evidence" value="ECO:0007669"/>
    <property type="project" value="TreeGrafter"/>
</dbReference>
<dbReference type="Pfam" id="PF02469">
    <property type="entry name" value="Fasciclin"/>
    <property type="match status" value="2"/>
</dbReference>
<sequence length="342" mass="36341">MRVLLVALLTVTIVFTNASPADLWRAVLDPEVLYEVSDNIPALATKLNLTTLVQFVTKAGLAGPLSGPGPFTVFGPDNAAFGKLPKALVDILMKNTTLLAEVLKYHVIAGAVYSSAITNELTAPTLLPGADIRLNVYGKTVTASGRKVIKVDQNATNGVIHVLGGVMLPPAGTVTKLAQETPKTFSTLVHALVAANLANALNGPGPFTVFAPTNQAFANLPPGALIDLLKNPKKLAAVLLYHVVDGTFYSAALSDGLKVQTKNGKNVTVSISGSNVKVNDANVIEADVTVTNGAVHVIDAVLLPPNMRFERIDEHRTHIVPVQKHEQYRMRLIKTLNSFQVV</sequence>
<dbReference type="OMA" id="RGIFSYQ"/>
<protein>
    <recommendedName>
        <fullName evidence="2">FAS1 domain-containing protein</fullName>
    </recommendedName>
</protein>
<dbReference type="GO" id="GO:0007155">
    <property type="term" value="P:cell adhesion"/>
    <property type="evidence" value="ECO:0007669"/>
    <property type="project" value="TreeGrafter"/>
</dbReference>
<dbReference type="GO" id="GO:0005615">
    <property type="term" value="C:extracellular space"/>
    <property type="evidence" value="ECO:0007669"/>
    <property type="project" value="TreeGrafter"/>
</dbReference>
<feature type="signal peptide" evidence="1">
    <location>
        <begin position="1"/>
        <end position="18"/>
    </location>
</feature>
<dbReference type="SMART" id="SM00554">
    <property type="entry name" value="FAS1"/>
    <property type="match status" value="2"/>
</dbReference>
<evidence type="ECO:0000313" key="4">
    <source>
        <dbReference type="Proteomes" id="UP000030746"/>
    </source>
</evidence>
<dbReference type="SUPFAM" id="SSF82153">
    <property type="entry name" value="FAS1 domain"/>
    <property type="match status" value="2"/>
</dbReference>
<evidence type="ECO:0000259" key="2">
    <source>
        <dbReference type="PROSITE" id="PS50213"/>
    </source>
</evidence>
<name>V4CG37_LOTGI</name>
<accession>V4CG37</accession>
<feature type="domain" description="FAS1" evidence="2">
    <location>
        <begin position="172"/>
        <end position="302"/>
    </location>
</feature>
<dbReference type="AlphaFoldDB" id="V4CG37"/>
<reference evidence="3 4" key="1">
    <citation type="journal article" date="2013" name="Nature">
        <title>Insights into bilaterian evolution from three spiralian genomes.</title>
        <authorList>
            <person name="Simakov O."/>
            <person name="Marletaz F."/>
            <person name="Cho S.J."/>
            <person name="Edsinger-Gonzales E."/>
            <person name="Havlak P."/>
            <person name="Hellsten U."/>
            <person name="Kuo D.H."/>
            <person name="Larsson T."/>
            <person name="Lv J."/>
            <person name="Arendt D."/>
            <person name="Savage R."/>
            <person name="Osoegawa K."/>
            <person name="de Jong P."/>
            <person name="Grimwood J."/>
            <person name="Chapman J.A."/>
            <person name="Shapiro H."/>
            <person name="Aerts A."/>
            <person name="Otillar R.P."/>
            <person name="Terry A.Y."/>
            <person name="Boore J.L."/>
            <person name="Grigoriev I.V."/>
            <person name="Lindberg D.R."/>
            <person name="Seaver E.C."/>
            <person name="Weisblat D.A."/>
            <person name="Putnam N.H."/>
            <person name="Rokhsar D.S."/>
        </authorList>
    </citation>
    <scope>NUCLEOTIDE SEQUENCE [LARGE SCALE GENOMIC DNA]</scope>
</reference>
<dbReference type="HOGENOM" id="CLU_031281_1_0_1"/>
<dbReference type="PANTHER" id="PTHR10900:SF77">
    <property type="entry name" value="FI19380P1"/>
    <property type="match status" value="1"/>
</dbReference>
<dbReference type="OrthoDB" id="286301at2759"/>
<evidence type="ECO:0000256" key="1">
    <source>
        <dbReference type="SAM" id="SignalP"/>
    </source>
</evidence>
<dbReference type="GO" id="GO:0030198">
    <property type="term" value="P:extracellular matrix organization"/>
    <property type="evidence" value="ECO:0007669"/>
    <property type="project" value="TreeGrafter"/>
</dbReference>
<proteinExistence type="predicted"/>
<dbReference type="GO" id="GO:0031012">
    <property type="term" value="C:extracellular matrix"/>
    <property type="evidence" value="ECO:0007669"/>
    <property type="project" value="TreeGrafter"/>
</dbReference>
<dbReference type="CTD" id="20245408"/>
<dbReference type="FunFam" id="2.30.180.10:FF:000032">
    <property type="entry name" value="Fasciclin domain-containing protein, putative"/>
    <property type="match status" value="2"/>
</dbReference>
<dbReference type="GeneID" id="20245408"/>
<keyword evidence="4" id="KW-1185">Reference proteome</keyword>
<dbReference type="PANTHER" id="PTHR10900">
    <property type="entry name" value="PERIOSTIN-RELATED"/>
    <property type="match status" value="1"/>
</dbReference>
<dbReference type="InterPro" id="IPR036378">
    <property type="entry name" value="FAS1_dom_sf"/>
</dbReference>
<keyword evidence="1" id="KW-0732">Signal</keyword>
<dbReference type="InterPro" id="IPR000782">
    <property type="entry name" value="FAS1_domain"/>
</dbReference>
<dbReference type="RefSeq" id="XP_009048290.1">
    <property type="nucleotide sequence ID" value="XM_009050042.1"/>
</dbReference>
<dbReference type="KEGG" id="lgi:LOTGIDRAFT_200505"/>
<dbReference type="PROSITE" id="PS50213">
    <property type="entry name" value="FAS1"/>
    <property type="match status" value="2"/>
</dbReference>